<name>A0A067Q4T0_9AGAM</name>
<organism evidence="2 3">
    <name type="scientific">Jaapia argillacea MUCL 33604</name>
    <dbReference type="NCBI Taxonomy" id="933084"/>
    <lineage>
        <taxon>Eukaryota</taxon>
        <taxon>Fungi</taxon>
        <taxon>Dikarya</taxon>
        <taxon>Basidiomycota</taxon>
        <taxon>Agaricomycotina</taxon>
        <taxon>Agaricomycetes</taxon>
        <taxon>Agaricomycetidae</taxon>
        <taxon>Jaapiales</taxon>
        <taxon>Jaapiaceae</taxon>
        <taxon>Jaapia</taxon>
    </lineage>
</organism>
<gene>
    <name evidence="2" type="ORF">JAAARDRAFT_190676</name>
</gene>
<dbReference type="EMBL" id="KL197712">
    <property type="protein sequence ID" value="KDQ61969.1"/>
    <property type="molecule type" value="Genomic_DNA"/>
</dbReference>
<feature type="compositionally biased region" description="Polar residues" evidence="1">
    <location>
        <begin position="1"/>
        <end position="16"/>
    </location>
</feature>
<dbReference type="InParanoid" id="A0A067Q4T0"/>
<dbReference type="AlphaFoldDB" id="A0A067Q4T0"/>
<reference evidence="3" key="1">
    <citation type="journal article" date="2014" name="Proc. Natl. Acad. Sci. U.S.A.">
        <title>Extensive sampling of basidiomycete genomes demonstrates inadequacy of the white-rot/brown-rot paradigm for wood decay fungi.</title>
        <authorList>
            <person name="Riley R."/>
            <person name="Salamov A.A."/>
            <person name="Brown D.W."/>
            <person name="Nagy L.G."/>
            <person name="Floudas D."/>
            <person name="Held B.W."/>
            <person name="Levasseur A."/>
            <person name="Lombard V."/>
            <person name="Morin E."/>
            <person name="Otillar R."/>
            <person name="Lindquist E.A."/>
            <person name="Sun H."/>
            <person name="LaButti K.M."/>
            <person name="Schmutz J."/>
            <person name="Jabbour D."/>
            <person name="Luo H."/>
            <person name="Baker S.E."/>
            <person name="Pisabarro A.G."/>
            <person name="Walton J.D."/>
            <person name="Blanchette R.A."/>
            <person name="Henrissat B."/>
            <person name="Martin F."/>
            <person name="Cullen D."/>
            <person name="Hibbett D.S."/>
            <person name="Grigoriev I.V."/>
        </authorList>
    </citation>
    <scope>NUCLEOTIDE SEQUENCE [LARGE SCALE GENOMIC DNA]</scope>
    <source>
        <strain evidence="3">MUCL 33604</strain>
    </source>
</reference>
<proteinExistence type="predicted"/>
<accession>A0A067Q4T0</accession>
<feature type="region of interest" description="Disordered" evidence="1">
    <location>
        <begin position="1"/>
        <end position="50"/>
    </location>
</feature>
<keyword evidence="3" id="KW-1185">Reference proteome</keyword>
<feature type="region of interest" description="Disordered" evidence="1">
    <location>
        <begin position="210"/>
        <end position="231"/>
    </location>
</feature>
<evidence type="ECO:0000313" key="3">
    <source>
        <dbReference type="Proteomes" id="UP000027265"/>
    </source>
</evidence>
<dbReference type="Proteomes" id="UP000027265">
    <property type="component" value="Unassembled WGS sequence"/>
</dbReference>
<sequence>MCQHAISRSSPRSTFSKGRRREARELLDARVAQQDPNYPAQCVNDSDLPNDEDEAQVTRVDAVSNECPTHDEVGDVMLQIMSSADASSDLTMVDAWYNLSLPIGLPDPRDFFKEEKAIRKAEILARRAACEAEEDATWAQERKQEERQIAAPKLQSETLSPINHPMPELVIDALGPQTILEASSGAVPQQGSSKKLRHISKQILTKLGRRSTGELTEVSREEVNLGRKTRA</sequence>
<evidence type="ECO:0000313" key="2">
    <source>
        <dbReference type="EMBL" id="KDQ61969.1"/>
    </source>
</evidence>
<protein>
    <submittedName>
        <fullName evidence="2">Uncharacterized protein</fullName>
    </submittedName>
</protein>
<dbReference type="HOGENOM" id="CLU_1199977_0_0_1"/>
<evidence type="ECO:0000256" key="1">
    <source>
        <dbReference type="SAM" id="MobiDB-lite"/>
    </source>
</evidence>